<dbReference type="EMBL" id="CP018171">
    <property type="protein sequence ID" value="APH74151.1"/>
    <property type="molecule type" value="Genomic_DNA"/>
</dbReference>
<dbReference type="AlphaFoldDB" id="A0A1L3SXR3"/>
<gene>
    <name evidence="1" type="ORF">BSQ44_24340</name>
</gene>
<evidence type="ECO:0000313" key="1">
    <source>
        <dbReference type="EMBL" id="APH74151.1"/>
    </source>
</evidence>
<dbReference type="OrthoDB" id="9906176at2"/>
<dbReference type="Proteomes" id="UP000182840">
    <property type="component" value="Chromosome"/>
</dbReference>
<keyword evidence="2" id="KW-1185">Reference proteome</keyword>
<reference evidence="2" key="1">
    <citation type="submission" date="2016-11" db="EMBL/GenBank/DDBJ databases">
        <title>Mesorhizobium oceanicum sp. nov., isolated from deep seawater in South China Sea.</title>
        <authorList>
            <person name="Fu G.-Y."/>
        </authorList>
    </citation>
    <scope>NUCLEOTIDE SEQUENCE [LARGE SCALE GENOMIC DNA]</scope>
    <source>
        <strain evidence="2">B7</strain>
    </source>
</reference>
<accession>A0A1L3SXR3</accession>
<organism evidence="1 2">
    <name type="scientific">Aquibium oceanicum</name>
    <dbReference type="NCBI Taxonomy" id="1670800"/>
    <lineage>
        <taxon>Bacteria</taxon>
        <taxon>Pseudomonadati</taxon>
        <taxon>Pseudomonadota</taxon>
        <taxon>Alphaproteobacteria</taxon>
        <taxon>Hyphomicrobiales</taxon>
        <taxon>Phyllobacteriaceae</taxon>
        <taxon>Aquibium</taxon>
    </lineage>
</organism>
<proteinExistence type="predicted"/>
<dbReference type="RefSeq" id="WP_072607613.1">
    <property type="nucleotide sequence ID" value="NZ_CP018171.1"/>
</dbReference>
<sequence length="117" mass="13037">MNQTNLRRLINHLRSIKPSQFAMGEWVVNKDRTRAPVLERATCGTAGCVAGHVVVGFRDELPASGDIQTAAAEWLGINEDDAYDLFYGHWPNRQSGQFLDDLTVEQAIEHLESLVDA</sequence>
<evidence type="ECO:0000313" key="2">
    <source>
        <dbReference type="Proteomes" id="UP000182840"/>
    </source>
</evidence>
<dbReference type="KEGG" id="meso:BSQ44_24340"/>
<name>A0A1L3SXR3_9HYPH</name>
<dbReference type="STRING" id="1670800.BSQ44_24340"/>
<protein>
    <submittedName>
        <fullName evidence="1">Uncharacterized protein</fullName>
    </submittedName>
</protein>